<gene>
    <name evidence="2" type="ORF">Pmani_031879</name>
</gene>
<evidence type="ECO:0000256" key="1">
    <source>
        <dbReference type="SAM" id="MobiDB-lite"/>
    </source>
</evidence>
<evidence type="ECO:0000313" key="3">
    <source>
        <dbReference type="Proteomes" id="UP001292094"/>
    </source>
</evidence>
<protein>
    <submittedName>
        <fullName evidence="2">Uncharacterized protein</fullName>
    </submittedName>
</protein>
<accession>A0AAE1TUC1</accession>
<evidence type="ECO:0000313" key="2">
    <source>
        <dbReference type="EMBL" id="KAK4295565.1"/>
    </source>
</evidence>
<proteinExistence type="predicted"/>
<dbReference type="AlphaFoldDB" id="A0AAE1TUC1"/>
<keyword evidence="3" id="KW-1185">Reference proteome</keyword>
<comment type="caution">
    <text evidence="2">The sequence shown here is derived from an EMBL/GenBank/DDBJ whole genome shotgun (WGS) entry which is preliminary data.</text>
</comment>
<organism evidence="2 3">
    <name type="scientific">Petrolisthes manimaculis</name>
    <dbReference type="NCBI Taxonomy" id="1843537"/>
    <lineage>
        <taxon>Eukaryota</taxon>
        <taxon>Metazoa</taxon>
        <taxon>Ecdysozoa</taxon>
        <taxon>Arthropoda</taxon>
        <taxon>Crustacea</taxon>
        <taxon>Multicrustacea</taxon>
        <taxon>Malacostraca</taxon>
        <taxon>Eumalacostraca</taxon>
        <taxon>Eucarida</taxon>
        <taxon>Decapoda</taxon>
        <taxon>Pleocyemata</taxon>
        <taxon>Anomura</taxon>
        <taxon>Galatheoidea</taxon>
        <taxon>Porcellanidae</taxon>
        <taxon>Petrolisthes</taxon>
    </lineage>
</organism>
<name>A0AAE1TUC1_9EUCA</name>
<dbReference type="Proteomes" id="UP001292094">
    <property type="component" value="Unassembled WGS sequence"/>
</dbReference>
<feature type="region of interest" description="Disordered" evidence="1">
    <location>
        <begin position="102"/>
        <end position="136"/>
    </location>
</feature>
<reference evidence="2" key="1">
    <citation type="submission" date="2023-11" db="EMBL/GenBank/DDBJ databases">
        <title>Genome assemblies of two species of porcelain crab, Petrolisthes cinctipes and Petrolisthes manimaculis (Anomura: Porcellanidae).</title>
        <authorList>
            <person name="Angst P."/>
        </authorList>
    </citation>
    <scope>NUCLEOTIDE SEQUENCE</scope>
    <source>
        <strain evidence="2">PB745_02</strain>
        <tissue evidence="2">Gill</tissue>
    </source>
</reference>
<sequence>MLNLCYDEDVKLYVVQMNPMFHRNELRVKGKEMVKFLCSILINSDQTQHSSQSHSTISISTPTLTILTPPIPIPTILTPPIPIPTILTPPIPIPTILTPPIPIPTPSPPHHPHTTSTSSPKLNQSTPAHHQPFTEPEAIFAVTC</sequence>
<dbReference type="EMBL" id="JAWZYT010004051">
    <property type="protein sequence ID" value="KAK4295565.1"/>
    <property type="molecule type" value="Genomic_DNA"/>
</dbReference>